<dbReference type="EMBL" id="LJGT01000040">
    <property type="protein sequence ID" value="OEU88248.1"/>
    <property type="molecule type" value="Genomic_DNA"/>
</dbReference>
<dbReference type="SUPFAM" id="SSF51905">
    <property type="entry name" value="FAD/NAD(P)-binding domain"/>
    <property type="match status" value="1"/>
</dbReference>
<keyword evidence="4" id="KW-1185">Reference proteome</keyword>
<dbReference type="Proteomes" id="UP000176087">
    <property type="component" value="Unassembled WGS sequence"/>
</dbReference>
<sequence>MRSTETARSGRTPTPDTDVVIIGAGLAGLAAAHHLTDAGLQVTVLETTSRVGGRMATENVDGYLLDRSGRLLCPDWPEFRRLPPLATLEMRPFAPGALLRADGRTHRIGDLRRTVGRLPRAPRTAAAEAAARAGRAERTDRRTRGALTTARALAGSRGPSAWSISRRGQGRGVSRRRQGNGTLDLARLRSGLARFAAVPSDRLLARTELPAAQALSARGLPARTVGSLVRPLLSALLCDPALTTSSRVADLTLRAFVRGGCSLPAGGMASVPELLAASLPDGTVRTDVTAVSVTTNSVTTRDHGTLACRAVVVATGAADAGELLPGLRVPDFHPVTVLHHAVDEVLPLSPSLLVDGDAAHQGPVSHSWAASAVDPARARPGRGGLVTSVVLGAAAGEPLAALEAAARSQLATLHGVPAGRWSLLAAHHDPQAVPAMPAPHDLRRPVRVLSGLYVCGEHRDTSTAQGALVSGRRAAGEVLRDFGLPLPVTDGPLTTAA</sequence>
<feature type="region of interest" description="Disordered" evidence="1">
    <location>
        <begin position="157"/>
        <end position="179"/>
    </location>
</feature>
<evidence type="ECO:0000313" key="3">
    <source>
        <dbReference type="EMBL" id="OEU88248.1"/>
    </source>
</evidence>
<accession>A0A1E7JKS8</accession>
<reference evidence="3 4" key="1">
    <citation type="journal article" date="2016" name="Front. Microbiol.">
        <title>Comparative Genomics Analysis of Streptomyces Species Reveals Their Adaptation to the Marine Environment and Their Diversity at the Genomic Level.</title>
        <authorList>
            <person name="Tian X."/>
            <person name="Zhang Z."/>
            <person name="Yang T."/>
            <person name="Chen M."/>
            <person name="Li J."/>
            <person name="Chen F."/>
            <person name="Yang J."/>
            <person name="Li W."/>
            <person name="Zhang B."/>
            <person name="Zhang Z."/>
            <person name="Wu J."/>
            <person name="Zhang C."/>
            <person name="Long L."/>
            <person name="Xiao J."/>
        </authorList>
    </citation>
    <scope>NUCLEOTIDE SEQUENCE [LARGE SCALE GENOMIC DNA]</scope>
    <source>
        <strain evidence="3 4">SCSIO 10390</strain>
    </source>
</reference>
<dbReference type="PATRIC" id="fig|933944.5.peg.3156"/>
<evidence type="ECO:0000259" key="2">
    <source>
        <dbReference type="Pfam" id="PF01593"/>
    </source>
</evidence>
<dbReference type="PRINTS" id="PR00420">
    <property type="entry name" value="RNGMNOXGNASE"/>
</dbReference>
<organism evidence="3 4">
    <name type="scientific">Streptomyces abyssalis</name>
    <dbReference type="NCBI Taxonomy" id="933944"/>
    <lineage>
        <taxon>Bacteria</taxon>
        <taxon>Bacillati</taxon>
        <taxon>Actinomycetota</taxon>
        <taxon>Actinomycetes</taxon>
        <taxon>Kitasatosporales</taxon>
        <taxon>Streptomycetaceae</taxon>
        <taxon>Streptomyces</taxon>
    </lineage>
</organism>
<feature type="domain" description="Amine oxidase" evidence="2">
    <location>
        <begin position="26"/>
        <end position="479"/>
    </location>
</feature>
<dbReference type="Gene3D" id="3.50.50.60">
    <property type="entry name" value="FAD/NAD(P)-binding domain"/>
    <property type="match status" value="1"/>
</dbReference>
<evidence type="ECO:0000256" key="1">
    <source>
        <dbReference type="SAM" id="MobiDB-lite"/>
    </source>
</evidence>
<dbReference type="PANTHER" id="PTHR42841">
    <property type="entry name" value="AMINE OXIDASE"/>
    <property type="match status" value="1"/>
</dbReference>
<gene>
    <name evidence="3" type="ORF">AN215_19075</name>
</gene>
<name>A0A1E7JKS8_9ACTN</name>
<comment type="caution">
    <text evidence="3">The sequence shown here is derived from an EMBL/GenBank/DDBJ whole genome shotgun (WGS) entry which is preliminary data.</text>
</comment>
<protein>
    <recommendedName>
        <fullName evidence="2">Amine oxidase domain-containing protein</fullName>
    </recommendedName>
</protein>
<dbReference type="Pfam" id="PF01593">
    <property type="entry name" value="Amino_oxidase"/>
    <property type="match status" value="1"/>
</dbReference>
<evidence type="ECO:0000313" key="4">
    <source>
        <dbReference type="Proteomes" id="UP000176087"/>
    </source>
</evidence>
<dbReference type="RefSeq" id="WP_070011919.1">
    <property type="nucleotide sequence ID" value="NZ_LJGS01000041.1"/>
</dbReference>
<dbReference type="STRING" id="933944.AN215_19075"/>
<dbReference type="InterPro" id="IPR036188">
    <property type="entry name" value="FAD/NAD-bd_sf"/>
</dbReference>
<dbReference type="OrthoDB" id="9767561at2"/>
<dbReference type="AlphaFoldDB" id="A0A1E7JKS8"/>
<proteinExistence type="predicted"/>
<dbReference type="InterPro" id="IPR002937">
    <property type="entry name" value="Amino_oxidase"/>
</dbReference>
<dbReference type="GO" id="GO:0016491">
    <property type="term" value="F:oxidoreductase activity"/>
    <property type="evidence" value="ECO:0007669"/>
    <property type="project" value="InterPro"/>
</dbReference>